<dbReference type="PANTHER" id="PTHR30008">
    <property type="entry name" value="EXODEOXYRIBONUCLEASE 7 LARGE SUBUNIT"/>
    <property type="match status" value="1"/>
</dbReference>
<dbReference type="HAMAP" id="MF_00378">
    <property type="entry name" value="Exonuc_7_L"/>
    <property type="match status" value="1"/>
</dbReference>
<dbReference type="InterPro" id="IPR020579">
    <property type="entry name" value="Exonuc_VII_lsu_C"/>
</dbReference>
<dbReference type="GO" id="GO:0006308">
    <property type="term" value="P:DNA catabolic process"/>
    <property type="evidence" value="ECO:0007669"/>
    <property type="project" value="InterPro"/>
</dbReference>
<evidence type="ECO:0000313" key="7">
    <source>
        <dbReference type="EMBL" id="TQD25238.1"/>
    </source>
</evidence>
<dbReference type="OrthoDB" id="60263at2157"/>
<keyword evidence="4" id="KW-0269">Exonuclease</keyword>
<evidence type="ECO:0000259" key="5">
    <source>
        <dbReference type="Pfam" id="PF02601"/>
    </source>
</evidence>
<dbReference type="GO" id="GO:0008855">
    <property type="term" value="F:exodeoxyribonuclease VII activity"/>
    <property type="evidence" value="ECO:0007669"/>
    <property type="project" value="UniProtKB-EC"/>
</dbReference>
<comment type="caution">
    <text evidence="7">The sequence shown here is derived from an EMBL/GenBank/DDBJ whole genome shotgun (WGS) entry which is preliminary data.</text>
</comment>
<name>A0A7Z8KN75_9EURY</name>
<dbReference type="EMBL" id="VIAQ01000015">
    <property type="protein sequence ID" value="TQD25238.1"/>
    <property type="molecule type" value="Genomic_DNA"/>
</dbReference>
<dbReference type="Proteomes" id="UP000319335">
    <property type="component" value="Unassembled WGS sequence"/>
</dbReference>
<proteinExistence type="inferred from homology"/>
<dbReference type="GO" id="GO:0009318">
    <property type="term" value="C:exodeoxyribonuclease VII complex"/>
    <property type="evidence" value="ECO:0007669"/>
    <property type="project" value="InterPro"/>
</dbReference>
<evidence type="ECO:0000256" key="2">
    <source>
        <dbReference type="ARBA" id="ARBA00022722"/>
    </source>
</evidence>
<feature type="domain" description="OB-fold nucleic acid binding" evidence="6">
    <location>
        <begin position="4"/>
        <end position="99"/>
    </location>
</feature>
<evidence type="ECO:0000259" key="6">
    <source>
        <dbReference type="Pfam" id="PF13742"/>
    </source>
</evidence>
<dbReference type="PANTHER" id="PTHR30008:SF0">
    <property type="entry name" value="EXODEOXYRIBONUCLEASE 7 LARGE SUBUNIT"/>
    <property type="match status" value="1"/>
</dbReference>
<feature type="domain" description="Exonuclease VII large subunit C-terminal" evidence="5">
    <location>
        <begin position="122"/>
        <end position="337"/>
    </location>
</feature>
<dbReference type="EC" id="3.1.11.6" evidence="7"/>
<dbReference type="NCBIfam" id="TIGR00237">
    <property type="entry name" value="xseA"/>
    <property type="match status" value="1"/>
</dbReference>
<keyword evidence="3 7" id="KW-0378">Hydrolase</keyword>
<evidence type="ECO:0000256" key="4">
    <source>
        <dbReference type="ARBA" id="ARBA00022839"/>
    </source>
</evidence>
<organism evidence="7 8">
    <name type="scientific">Methanolobus vulcani</name>
    <dbReference type="NCBI Taxonomy" id="38026"/>
    <lineage>
        <taxon>Archaea</taxon>
        <taxon>Methanobacteriati</taxon>
        <taxon>Methanobacteriota</taxon>
        <taxon>Stenosarchaea group</taxon>
        <taxon>Methanomicrobia</taxon>
        <taxon>Methanosarcinales</taxon>
        <taxon>Methanosarcinaceae</taxon>
        <taxon>Methanolobus</taxon>
    </lineage>
</organism>
<dbReference type="CDD" id="cd04489">
    <property type="entry name" value="ExoVII_LU_OBF"/>
    <property type="match status" value="1"/>
</dbReference>
<keyword evidence="2" id="KW-0540">Nuclease</keyword>
<evidence type="ECO:0000256" key="1">
    <source>
        <dbReference type="ARBA" id="ARBA00022490"/>
    </source>
</evidence>
<dbReference type="AlphaFoldDB" id="A0A7Z8KN75"/>
<protein>
    <submittedName>
        <fullName evidence="7">Exodeoxyribonuclease VII large subunit</fullName>
        <ecNumber evidence="7">3.1.11.6</ecNumber>
    </submittedName>
</protein>
<keyword evidence="8" id="KW-1185">Reference proteome</keyword>
<accession>A0A7Z8KN75</accession>
<dbReference type="InterPro" id="IPR025824">
    <property type="entry name" value="OB-fold_nuc-bd_dom"/>
</dbReference>
<dbReference type="InterPro" id="IPR003753">
    <property type="entry name" value="Exonuc_VII_L"/>
</dbReference>
<evidence type="ECO:0000256" key="3">
    <source>
        <dbReference type="ARBA" id="ARBA00022801"/>
    </source>
</evidence>
<dbReference type="Pfam" id="PF13742">
    <property type="entry name" value="tRNA_anti_2"/>
    <property type="match status" value="1"/>
</dbReference>
<reference evidence="7 8" key="1">
    <citation type="submission" date="2019-06" db="EMBL/GenBank/DDBJ databases">
        <title>Draft genome sequence of Methanolobus vulcani B1d.</title>
        <authorList>
            <person name="Creighbaum A.J."/>
            <person name="Ticak T."/>
            <person name="Hariraju D."/>
            <person name="Arivett B.A."/>
            <person name="Ferguson D.J.Jr."/>
        </authorList>
    </citation>
    <scope>NUCLEOTIDE SEQUENCE [LARGE SCALE GENOMIC DNA]</scope>
    <source>
        <strain evidence="7 8">B1d</strain>
    </source>
</reference>
<dbReference type="Pfam" id="PF02601">
    <property type="entry name" value="Exonuc_VII_L"/>
    <property type="match status" value="1"/>
</dbReference>
<keyword evidence="1" id="KW-0963">Cytoplasm</keyword>
<dbReference type="GO" id="GO:0003676">
    <property type="term" value="F:nucleic acid binding"/>
    <property type="evidence" value="ECO:0007669"/>
    <property type="project" value="InterPro"/>
</dbReference>
<dbReference type="RefSeq" id="WP_154809965.1">
    <property type="nucleotide sequence ID" value="NZ_VIAQ01000015.1"/>
</dbReference>
<evidence type="ECO:0000313" key="8">
    <source>
        <dbReference type="Proteomes" id="UP000319335"/>
    </source>
</evidence>
<sequence>MGIYTVSQLNEHIKKVLTNDPQLSQVWVRGEISNLTKHSSGHYYFTLKDGNAQISCVSFRMTNRTLKFEPESSMKVLVFGTVDVYTVRGQYQLRVLDMRPDGIGELYKAYEQLRNRLQEEGLFDVVHKKKIPLYPTRIGVITSPTGAAIHDILHVLRRRFPVDVLLSPAIVQGENSAESIVKALEYLNRTDVDVIILGRGGGSLEDLWSFNEEVVARAIFDSKIPVISAVGHETDYTISDFVADVRAPTPSAAAEIAVPEKTGLIKHLESMLSRMQQAAIHIIADRRHHIEYLYSRIEPERFAEIVRRDMQRVDELSSRMEMAFGRTMESRQASLSGLAGRLNAVSPLNTLERGYSIALKSEDHAVIRSVDNVKTDDSVDIRLIDGTLECKVMGTRLDIINKAEKRSRS</sequence>
<gene>
    <name evidence="7" type="primary">xseA</name>
    <name evidence="7" type="ORF">FKV42_09340</name>
</gene>